<dbReference type="AlphaFoldDB" id="A0A392UJR9"/>
<protein>
    <submittedName>
        <fullName evidence="1">Uncharacterized protein</fullName>
    </submittedName>
</protein>
<sequence length="26" mass="2944">MREIVVYGRHPTVAVADDVYVEDPGR</sequence>
<name>A0A392UJR9_9FABA</name>
<dbReference type="EMBL" id="LXQA010808210">
    <property type="protein sequence ID" value="MCI71995.1"/>
    <property type="molecule type" value="Genomic_DNA"/>
</dbReference>
<reference evidence="1 2" key="1">
    <citation type="journal article" date="2018" name="Front. Plant Sci.">
        <title>Red Clover (Trifolium pratense) and Zigzag Clover (T. medium) - A Picture of Genomic Similarities and Differences.</title>
        <authorList>
            <person name="Dluhosova J."/>
            <person name="Istvanek J."/>
            <person name="Nedelnik J."/>
            <person name="Repkova J."/>
        </authorList>
    </citation>
    <scope>NUCLEOTIDE SEQUENCE [LARGE SCALE GENOMIC DNA]</scope>
    <source>
        <strain evidence="2">cv. 10/8</strain>
        <tissue evidence="1">Leaf</tissue>
    </source>
</reference>
<comment type="caution">
    <text evidence="1">The sequence shown here is derived from an EMBL/GenBank/DDBJ whole genome shotgun (WGS) entry which is preliminary data.</text>
</comment>
<dbReference type="Proteomes" id="UP000265520">
    <property type="component" value="Unassembled WGS sequence"/>
</dbReference>
<feature type="non-terminal residue" evidence="1">
    <location>
        <position position="26"/>
    </location>
</feature>
<evidence type="ECO:0000313" key="2">
    <source>
        <dbReference type="Proteomes" id="UP000265520"/>
    </source>
</evidence>
<organism evidence="1 2">
    <name type="scientific">Trifolium medium</name>
    <dbReference type="NCBI Taxonomy" id="97028"/>
    <lineage>
        <taxon>Eukaryota</taxon>
        <taxon>Viridiplantae</taxon>
        <taxon>Streptophyta</taxon>
        <taxon>Embryophyta</taxon>
        <taxon>Tracheophyta</taxon>
        <taxon>Spermatophyta</taxon>
        <taxon>Magnoliopsida</taxon>
        <taxon>eudicotyledons</taxon>
        <taxon>Gunneridae</taxon>
        <taxon>Pentapetalae</taxon>
        <taxon>rosids</taxon>
        <taxon>fabids</taxon>
        <taxon>Fabales</taxon>
        <taxon>Fabaceae</taxon>
        <taxon>Papilionoideae</taxon>
        <taxon>50 kb inversion clade</taxon>
        <taxon>NPAAA clade</taxon>
        <taxon>Hologalegina</taxon>
        <taxon>IRL clade</taxon>
        <taxon>Trifolieae</taxon>
        <taxon>Trifolium</taxon>
    </lineage>
</organism>
<proteinExistence type="predicted"/>
<accession>A0A392UJR9</accession>
<evidence type="ECO:0000313" key="1">
    <source>
        <dbReference type="EMBL" id="MCI71995.1"/>
    </source>
</evidence>
<keyword evidence="2" id="KW-1185">Reference proteome</keyword>